<proteinExistence type="predicted"/>
<reference evidence="2" key="1">
    <citation type="journal article" date="2023" name="G3 (Bethesda)">
        <title>Genome assembly and association tests identify interacting loci associated with vigor, precocity, and sex in interspecific pistachio rootstocks.</title>
        <authorList>
            <person name="Palmer W."/>
            <person name="Jacygrad E."/>
            <person name="Sagayaradj S."/>
            <person name="Cavanaugh K."/>
            <person name="Han R."/>
            <person name="Bertier L."/>
            <person name="Beede B."/>
            <person name="Kafkas S."/>
            <person name="Golino D."/>
            <person name="Preece J."/>
            <person name="Michelmore R."/>
        </authorList>
    </citation>
    <scope>NUCLEOTIDE SEQUENCE [LARGE SCALE GENOMIC DNA]</scope>
</reference>
<evidence type="ECO:0000313" key="2">
    <source>
        <dbReference type="Proteomes" id="UP001163603"/>
    </source>
</evidence>
<dbReference type="Proteomes" id="UP001163603">
    <property type="component" value="Chromosome 3"/>
</dbReference>
<evidence type="ECO:0000313" key="1">
    <source>
        <dbReference type="EMBL" id="KAJ0044816.1"/>
    </source>
</evidence>
<dbReference type="EMBL" id="CM047738">
    <property type="protein sequence ID" value="KAJ0044816.1"/>
    <property type="molecule type" value="Genomic_DNA"/>
</dbReference>
<organism evidence="1 2">
    <name type="scientific">Pistacia integerrima</name>
    <dbReference type="NCBI Taxonomy" id="434235"/>
    <lineage>
        <taxon>Eukaryota</taxon>
        <taxon>Viridiplantae</taxon>
        <taxon>Streptophyta</taxon>
        <taxon>Embryophyta</taxon>
        <taxon>Tracheophyta</taxon>
        <taxon>Spermatophyta</taxon>
        <taxon>Magnoliopsida</taxon>
        <taxon>eudicotyledons</taxon>
        <taxon>Gunneridae</taxon>
        <taxon>Pentapetalae</taxon>
        <taxon>rosids</taxon>
        <taxon>malvids</taxon>
        <taxon>Sapindales</taxon>
        <taxon>Anacardiaceae</taxon>
        <taxon>Pistacia</taxon>
    </lineage>
</organism>
<comment type="caution">
    <text evidence="1">The sequence shown here is derived from an EMBL/GenBank/DDBJ whole genome shotgun (WGS) entry which is preliminary data.</text>
</comment>
<name>A0ACC0Z3I0_9ROSI</name>
<protein>
    <submittedName>
        <fullName evidence="1">Uncharacterized protein</fullName>
    </submittedName>
</protein>
<accession>A0ACC0Z3I0</accession>
<gene>
    <name evidence="1" type="ORF">Pint_05343</name>
</gene>
<sequence>MSRLWNLETLDLSHCDKLKELPRDIRKMVNLRHLINKKCDSLIGMPRGLGCLSNLQTLSLFVVSQRKKKHNGIEELNGLNNLRGKLNIKNLKYEENGKLASLEGKRFLQSLVLDWGRSNNGEVQGSDEVVLEGLKPHPNLKKIIISSFICVKLCSWLSSLTKLTSIGIKECKRCQRIPVLDQLPHLKSLSLAYLDVVEYISDEASNNCSTFFPSLKELALYNCPKLKGWWRTDVDNAAELPSFPCLSKLDIQTCPNLTFMPLYPSIEELRLSETSSKTLERTMMLMNRVGASTSSSFSAPLSNLKSLHIFKILDLESLPVEMMQNLTSLVDLKILSCPRVPKLEEAIKSLHSLQKPIIKSIEENDPEWISLRSMVIRKIPDYS</sequence>
<keyword evidence="2" id="KW-1185">Reference proteome</keyword>